<dbReference type="InterPro" id="IPR008991">
    <property type="entry name" value="Translation_prot_SH3-like_sf"/>
</dbReference>
<keyword evidence="3 5" id="KW-0687">Ribonucleoprotein</keyword>
<dbReference type="CDD" id="cd06089">
    <property type="entry name" value="KOW_RPL26"/>
    <property type="match status" value="1"/>
</dbReference>
<organism evidence="7 8">
    <name type="scientific">Spirochaeta africana (strain ATCC 700263 / DSM 8902 / Z-7692)</name>
    <dbReference type="NCBI Taxonomy" id="889378"/>
    <lineage>
        <taxon>Bacteria</taxon>
        <taxon>Pseudomonadati</taxon>
        <taxon>Spirochaetota</taxon>
        <taxon>Spirochaetia</taxon>
        <taxon>Spirochaetales</taxon>
        <taxon>Spirochaetaceae</taxon>
        <taxon>Spirochaeta</taxon>
    </lineage>
</organism>
<dbReference type="RefSeq" id="WP_014454663.1">
    <property type="nucleotide sequence ID" value="NC_017098.1"/>
</dbReference>
<evidence type="ECO:0000256" key="3">
    <source>
        <dbReference type="ARBA" id="ARBA00023274"/>
    </source>
</evidence>
<accession>H9UGM3</accession>
<dbReference type="HOGENOM" id="CLU_093315_2_3_12"/>
<feature type="domain" description="KOW" evidence="6">
    <location>
        <begin position="6"/>
        <end position="33"/>
    </location>
</feature>
<dbReference type="eggNOG" id="COG0198">
    <property type="taxonomic scope" value="Bacteria"/>
</dbReference>
<dbReference type="GO" id="GO:0006412">
    <property type="term" value="P:translation"/>
    <property type="evidence" value="ECO:0007669"/>
    <property type="project" value="UniProtKB-UniRule"/>
</dbReference>
<dbReference type="OrthoDB" id="9807419at2"/>
<dbReference type="NCBIfam" id="TIGR01079">
    <property type="entry name" value="rplX_bact"/>
    <property type="match status" value="1"/>
</dbReference>
<name>H9UGM3_SPIAZ</name>
<dbReference type="SUPFAM" id="SSF50104">
    <property type="entry name" value="Translation proteins SH3-like domain"/>
    <property type="match status" value="1"/>
</dbReference>
<keyword evidence="5" id="KW-0699">rRNA-binding</keyword>
<comment type="similarity">
    <text evidence="1 5">Belongs to the universal ribosomal protein uL24 family.</text>
</comment>
<evidence type="ECO:0000313" key="7">
    <source>
        <dbReference type="EMBL" id="AFG36666.1"/>
    </source>
</evidence>
<keyword evidence="5" id="KW-0694">RNA-binding</keyword>
<dbReference type="PATRIC" id="fig|889378.3.peg.574"/>
<dbReference type="KEGG" id="sfc:Spiaf_0565"/>
<dbReference type="Pfam" id="PF17136">
    <property type="entry name" value="ribosomal_L24"/>
    <property type="match status" value="1"/>
</dbReference>
<comment type="function">
    <text evidence="5">One of two assembly initiator proteins, it binds directly to the 5'-end of the 23S rRNA, where it nucleates assembly of the 50S subunit.</text>
</comment>
<dbReference type="InterPro" id="IPR057264">
    <property type="entry name" value="Ribosomal_uL24_C"/>
</dbReference>
<dbReference type="STRING" id="889378.Spiaf_0565"/>
<protein>
    <recommendedName>
        <fullName evidence="4 5">Large ribosomal subunit protein uL24</fullName>
    </recommendedName>
</protein>
<evidence type="ECO:0000313" key="8">
    <source>
        <dbReference type="Proteomes" id="UP000007383"/>
    </source>
</evidence>
<dbReference type="InterPro" id="IPR041988">
    <property type="entry name" value="Ribosomal_uL24_KOW"/>
</dbReference>
<dbReference type="PANTHER" id="PTHR12903">
    <property type="entry name" value="MITOCHONDRIAL RIBOSOMAL PROTEIN L24"/>
    <property type="match status" value="1"/>
</dbReference>
<dbReference type="Proteomes" id="UP000007383">
    <property type="component" value="Chromosome"/>
</dbReference>
<comment type="function">
    <text evidence="5">One of the proteins that surrounds the polypeptide exit tunnel on the outside of the subunit.</text>
</comment>
<sequence>MIGKIKLKKNDQVKIISGKDSGKTGRVLSVDRIRGRVVVEGANLVKKTKRRRSEQDQGGIIEIEAPLHISNVMVVTKNGKTTRVAIQQKGDNKVRIAKKTGEEL</sequence>
<dbReference type="SMART" id="SM00739">
    <property type="entry name" value="KOW"/>
    <property type="match status" value="1"/>
</dbReference>
<dbReference type="HAMAP" id="MF_01326_B">
    <property type="entry name" value="Ribosomal_uL24_B"/>
    <property type="match status" value="1"/>
</dbReference>
<evidence type="ECO:0000259" key="6">
    <source>
        <dbReference type="SMART" id="SM00739"/>
    </source>
</evidence>
<gene>
    <name evidence="5" type="primary">rplX</name>
    <name evidence="7" type="ordered locus">Spiaf_0565</name>
</gene>
<evidence type="ECO:0000256" key="1">
    <source>
        <dbReference type="ARBA" id="ARBA00010618"/>
    </source>
</evidence>
<evidence type="ECO:0000256" key="5">
    <source>
        <dbReference type="HAMAP-Rule" id="MF_01326"/>
    </source>
</evidence>
<dbReference type="GO" id="GO:0005840">
    <property type="term" value="C:ribosome"/>
    <property type="evidence" value="ECO:0007669"/>
    <property type="project" value="UniProtKB-KW"/>
</dbReference>
<keyword evidence="2 5" id="KW-0689">Ribosomal protein</keyword>
<keyword evidence="8" id="KW-1185">Reference proteome</keyword>
<dbReference type="GO" id="GO:1990904">
    <property type="term" value="C:ribonucleoprotein complex"/>
    <property type="evidence" value="ECO:0007669"/>
    <property type="project" value="UniProtKB-KW"/>
</dbReference>
<comment type="subunit">
    <text evidence="5">Part of the 50S ribosomal subunit.</text>
</comment>
<dbReference type="GO" id="GO:0003735">
    <property type="term" value="F:structural constituent of ribosome"/>
    <property type="evidence" value="ECO:0007669"/>
    <property type="project" value="InterPro"/>
</dbReference>
<evidence type="ECO:0000256" key="4">
    <source>
        <dbReference type="ARBA" id="ARBA00035206"/>
    </source>
</evidence>
<proteinExistence type="inferred from homology"/>
<dbReference type="InterPro" id="IPR005824">
    <property type="entry name" value="KOW"/>
</dbReference>
<dbReference type="Gene3D" id="2.30.30.30">
    <property type="match status" value="1"/>
</dbReference>
<dbReference type="Pfam" id="PF00467">
    <property type="entry name" value="KOW"/>
    <property type="match status" value="1"/>
</dbReference>
<dbReference type="InterPro" id="IPR014722">
    <property type="entry name" value="Rib_uL2_dom2"/>
</dbReference>
<dbReference type="EMBL" id="CP003282">
    <property type="protein sequence ID" value="AFG36666.1"/>
    <property type="molecule type" value="Genomic_DNA"/>
</dbReference>
<dbReference type="AlphaFoldDB" id="H9UGM3"/>
<dbReference type="GO" id="GO:0019843">
    <property type="term" value="F:rRNA binding"/>
    <property type="evidence" value="ECO:0007669"/>
    <property type="project" value="UniProtKB-UniRule"/>
</dbReference>
<evidence type="ECO:0000256" key="2">
    <source>
        <dbReference type="ARBA" id="ARBA00022980"/>
    </source>
</evidence>
<dbReference type="InterPro" id="IPR003256">
    <property type="entry name" value="Ribosomal_uL24"/>
</dbReference>
<reference evidence="8" key="1">
    <citation type="journal article" date="2013" name="Stand. Genomic Sci.">
        <title>Complete genome sequence of the halophilic bacterium Spirochaeta africana type strain (Z-7692(T)) from the alkaline Lake Magadi in the East African Rift.</title>
        <authorList>
            <person name="Liolos K."/>
            <person name="Abt B."/>
            <person name="Scheuner C."/>
            <person name="Teshima H."/>
            <person name="Held B."/>
            <person name="Lapidus A."/>
            <person name="Nolan M."/>
            <person name="Lucas S."/>
            <person name="Deshpande S."/>
            <person name="Cheng J.F."/>
            <person name="Tapia R."/>
            <person name="Goodwin L.A."/>
            <person name="Pitluck S."/>
            <person name="Pagani I."/>
            <person name="Ivanova N."/>
            <person name="Mavromatis K."/>
            <person name="Mikhailova N."/>
            <person name="Huntemann M."/>
            <person name="Pati A."/>
            <person name="Chen A."/>
            <person name="Palaniappan K."/>
            <person name="Land M."/>
            <person name="Rohde M."/>
            <person name="Tindall B.J."/>
            <person name="Detter J.C."/>
            <person name="Goker M."/>
            <person name="Bristow J."/>
            <person name="Eisen J.A."/>
            <person name="Markowitz V."/>
            <person name="Hugenholtz P."/>
            <person name="Woyke T."/>
            <person name="Klenk H.P."/>
            <person name="Kyrpides N.C."/>
        </authorList>
    </citation>
    <scope>NUCLEOTIDE SEQUENCE</scope>
    <source>
        <strain evidence="8">ATCC 700263 / DSM 8902 / Z-7692</strain>
    </source>
</reference>